<dbReference type="EMBL" id="QNQT01000004">
    <property type="protein sequence ID" value="RDU36746.1"/>
    <property type="molecule type" value="Genomic_DNA"/>
</dbReference>
<feature type="active site" description="Proton donor/acceptor" evidence="1">
    <location>
        <position position="83"/>
    </location>
</feature>
<dbReference type="OrthoDB" id="9782128at2"/>
<gene>
    <name evidence="3" type="ORF">DRW41_11885</name>
</gene>
<dbReference type="Proteomes" id="UP000257144">
    <property type="component" value="Unassembled WGS sequence"/>
</dbReference>
<feature type="active site" description="Tele-phosphohistidine intermediate" evidence="1">
    <location>
        <position position="9"/>
    </location>
</feature>
<dbReference type="Gene3D" id="3.40.50.1240">
    <property type="entry name" value="Phosphoglycerate mutase-like"/>
    <property type="match status" value="1"/>
</dbReference>
<reference evidence="3 4" key="1">
    <citation type="submission" date="2018-07" db="EMBL/GenBank/DDBJ databases">
        <title>Bacillus sp. YLB-04 draft genome sequence.</title>
        <authorList>
            <person name="Yu L."/>
            <person name="Tang X."/>
        </authorList>
    </citation>
    <scope>NUCLEOTIDE SEQUENCE [LARGE SCALE GENOMIC DNA]</scope>
    <source>
        <strain evidence="3 4">YLB-04</strain>
    </source>
</reference>
<dbReference type="AlphaFoldDB" id="A0A3D8GRN6"/>
<comment type="caution">
    <text evidence="3">The sequence shown here is derived from an EMBL/GenBank/DDBJ whole genome shotgun (WGS) entry which is preliminary data.</text>
</comment>
<accession>A0A3D8GRN6</accession>
<evidence type="ECO:0000256" key="1">
    <source>
        <dbReference type="PIRSR" id="PIRSR613078-1"/>
    </source>
</evidence>
<dbReference type="InterPro" id="IPR029033">
    <property type="entry name" value="His_PPase_superfam"/>
</dbReference>
<dbReference type="SMART" id="SM00855">
    <property type="entry name" value="PGAM"/>
    <property type="match status" value="1"/>
</dbReference>
<evidence type="ECO:0000256" key="2">
    <source>
        <dbReference type="PIRSR" id="PIRSR613078-2"/>
    </source>
</evidence>
<feature type="binding site" evidence="2">
    <location>
        <begin position="8"/>
        <end position="15"/>
    </location>
    <ligand>
        <name>substrate</name>
    </ligand>
</feature>
<evidence type="ECO:0000313" key="3">
    <source>
        <dbReference type="EMBL" id="RDU36746.1"/>
    </source>
</evidence>
<protein>
    <submittedName>
        <fullName evidence="3">Histidine phosphatase family protein</fullName>
    </submittedName>
</protein>
<dbReference type="InterPro" id="IPR013078">
    <property type="entry name" value="His_Pase_superF_clade-1"/>
</dbReference>
<dbReference type="SUPFAM" id="SSF53254">
    <property type="entry name" value="Phosphoglycerate mutase-like"/>
    <property type="match status" value="1"/>
</dbReference>
<sequence>MTKFGFIRHGSTAWNKERRAQGSSDIPLDQDGINEARMLADRLSGEEWDAIYASPLLRARQTAEIIVGSLGIEEIHFDPRLREIGGGQIEGTIEEERIAKWGSGWRELDLGVEKHEEVLERGLPAIKDITEAHPGKNILIVSHGAFIRKIVSELVPAMKNEPPLNNTSVTLVGHTGEVWECGLYNCTKHLG</sequence>
<feature type="binding site" evidence="2">
    <location>
        <position position="58"/>
    </location>
    <ligand>
        <name>substrate</name>
    </ligand>
</feature>
<dbReference type="InterPro" id="IPR050275">
    <property type="entry name" value="PGM_Phosphatase"/>
</dbReference>
<keyword evidence="4" id="KW-1185">Reference proteome</keyword>
<evidence type="ECO:0000313" key="4">
    <source>
        <dbReference type="Proteomes" id="UP000257144"/>
    </source>
</evidence>
<dbReference type="Pfam" id="PF00300">
    <property type="entry name" value="His_Phos_1"/>
    <property type="match status" value="1"/>
</dbReference>
<dbReference type="CDD" id="cd07067">
    <property type="entry name" value="HP_PGM_like"/>
    <property type="match status" value="1"/>
</dbReference>
<dbReference type="PANTHER" id="PTHR48100:SF1">
    <property type="entry name" value="HISTIDINE PHOSPHATASE FAMILY PROTEIN-RELATED"/>
    <property type="match status" value="1"/>
</dbReference>
<dbReference type="RefSeq" id="WP_115452219.1">
    <property type="nucleotide sequence ID" value="NZ_QNQT01000004.1"/>
</dbReference>
<name>A0A3D8GRN6_9BACI</name>
<organism evidence="3 4">
    <name type="scientific">Neobacillus piezotolerans</name>
    <dbReference type="NCBI Taxonomy" id="2259171"/>
    <lineage>
        <taxon>Bacteria</taxon>
        <taxon>Bacillati</taxon>
        <taxon>Bacillota</taxon>
        <taxon>Bacilli</taxon>
        <taxon>Bacillales</taxon>
        <taxon>Bacillaceae</taxon>
        <taxon>Neobacillus</taxon>
    </lineage>
</organism>
<dbReference type="PANTHER" id="PTHR48100">
    <property type="entry name" value="BROAD-SPECIFICITY PHOSPHATASE YOR283W-RELATED"/>
    <property type="match status" value="1"/>
</dbReference>
<proteinExistence type="predicted"/>
<dbReference type="GO" id="GO:0016791">
    <property type="term" value="F:phosphatase activity"/>
    <property type="evidence" value="ECO:0007669"/>
    <property type="project" value="TreeGrafter"/>
</dbReference>
<dbReference type="GO" id="GO:0005737">
    <property type="term" value="C:cytoplasm"/>
    <property type="evidence" value="ECO:0007669"/>
    <property type="project" value="TreeGrafter"/>
</dbReference>